<feature type="region of interest" description="Disordered" evidence="2">
    <location>
        <begin position="2647"/>
        <end position="2718"/>
    </location>
</feature>
<feature type="compositionally biased region" description="Basic and acidic residues" evidence="2">
    <location>
        <begin position="937"/>
        <end position="965"/>
    </location>
</feature>
<feature type="compositionally biased region" description="Basic and acidic residues" evidence="2">
    <location>
        <begin position="6882"/>
        <end position="6895"/>
    </location>
</feature>
<feature type="compositionally biased region" description="Basic and acidic residues" evidence="2">
    <location>
        <begin position="2131"/>
        <end position="2143"/>
    </location>
</feature>
<feature type="region of interest" description="Disordered" evidence="2">
    <location>
        <begin position="2386"/>
        <end position="2578"/>
    </location>
</feature>
<feature type="compositionally biased region" description="Low complexity" evidence="2">
    <location>
        <begin position="4339"/>
        <end position="4349"/>
    </location>
</feature>
<feature type="compositionally biased region" description="Basic and acidic residues" evidence="2">
    <location>
        <begin position="568"/>
        <end position="608"/>
    </location>
</feature>
<feature type="compositionally biased region" description="Basic and acidic residues" evidence="2">
    <location>
        <begin position="2885"/>
        <end position="2894"/>
    </location>
</feature>
<feature type="compositionally biased region" description="Basic and acidic residues" evidence="2">
    <location>
        <begin position="494"/>
        <end position="506"/>
    </location>
</feature>
<feature type="compositionally biased region" description="Basic and acidic residues" evidence="2">
    <location>
        <begin position="2386"/>
        <end position="2404"/>
    </location>
</feature>
<dbReference type="Proteomes" id="UP000410492">
    <property type="component" value="Unassembled WGS sequence"/>
</dbReference>
<feature type="region of interest" description="Disordered" evidence="2">
    <location>
        <begin position="5988"/>
        <end position="6064"/>
    </location>
</feature>
<feature type="region of interest" description="Disordered" evidence="2">
    <location>
        <begin position="6955"/>
        <end position="6978"/>
    </location>
</feature>
<feature type="region of interest" description="Disordered" evidence="2">
    <location>
        <begin position="5438"/>
        <end position="5470"/>
    </location>
</feature>
<dbReference type="OrthoDB" id="6784861at2759"/>
<feature type="compositionally biased region" description="Basic and acidic residues" evidence="2">
    <location>
        <begin position="1615"/>
        <end position="1641"/>
    </location>
</feature>
<feature type="region of interest" description="Disordered" evidence="2">
    <location>
        <begin position="6501"/>
        <end position="6542"/>
    </location>
</feature>
<feature type="region of interest" description="Disordered" evidence="2">
    <location>
        <begin position="3384"/>
        <end position="3423"/>
    </location>
</feature>
<feature type="compositionally biased region" description="Basic and acidic residues" evidence="2">
    <location>
        <begin position="1476"/>
        <end position="1505"/>
    </location>
</feature>
<feature type="region of interest" description="Disordered" evidence="2">
    <location>
        <begin position="4069"/>
        <end position="4094"/>
    </location>
</feature>
<feature type="compositionally biased region" description="Basic and acidic residues" evidence="2">
    <location>
        <begin position="1408"/>
        <end position="1422"/>
    </location>
</feature>
<feature type="compositionally biased region" description="Basic and acidic residues" evidence="2">
    <location>
        <begin position="823"/>
        <end position="863"/>
    </location>
</feature>
<feature type="compositionally biased region" description="Polar residues" evidence="2">
    <location>
        <begin position="6811"/>
        <end position="6827"/>
    </location>
</feature>
<feature type="coiled-coil region" evidence="1">
    <location>
        <begin position="6673"/>
        <end position="6700"/>
    </location>
</feature>
<evidence type="ECO:0000256" key="1">
    <source>
        <dbReference type="SAM" id="Coils"/>
    </source>
</evidence>
<feature type="compositionally biased region" description="Basic and acidic residues" evidence="2">
    <location>
        <begin position="7414"/>
        <end position="7424"/>
    </location>
</feature>
<feature type="region of interest" description="Disordered" evidence="2">
    <location>
        <begin position="2885"/>
        <end position="2925"/>
    </location>
</feature>
<feature type="region of interest" description="Disordered" evidence="2">
    <location>
        <begin position="4876"/>
        <end position="4913"/>
    </location>
</feature>
<feature type="compositionally biased region" description="Basic and acidic residues" evidence="2">
    <location>
        <begin position="1768"/>
        <end position="1782"/>
    </location>
</feature>
<feature type="compositionally biased region" description="Basic and acidic residues" evidence="2">
    <location>
        <begin position="5701"/>
        <end position="5762"/>
    </location>
</feature>
<feature type="compositionally biased region" description="Basic and acidic residues" evidence="2">
    <location>
        <begin position="2694"/>
        <end position="2715"/>
    </location>
</feature>
<feature type="region of interest" description="Disordered" evidence="2">
    <location>
        <begin position="7220"/>
        <end position="7246"/>
    </location>
</feature>
<feature type="region of interest" description="Disordered" evidence="2">
    <location>
        <begin position="3138"/>
        <end position="3172"/>
    </location>
</feature>
<feature type="compositionally biased region" description="Basic and acidic residues" evidence="2">
    <location>
        <begin position="1090"/>
        <end position="1122"/>
    </location>
</feature>
<feature type="region of interest" description="Disordered" evidence="2">
    <location>
        <begin position="3010"/>
        <end position="3045"/>
    </location>
</feature>
<feature type="compositionally biased region" description="Basic and acidic residues" evidence="2">
    <location>
        <begin position="6256"/>
        <end position="6286"/>
    </location>
</feature>
<feature type="compositionally biased region" description="Basic and acidic residues" evidence="2">
    <location>
        <begin position="875"/>
        <end position="914"/>
    </location>
</feature>
<feature type="compositionally biased region" description="Basic and acidic residues" evidence="2">
    <location>
        <begin position="376"/>
        <end position="404"/>
    </location>
</feature>
<feature type="compositionally biased region" description="Basic and acidic residues" evidence="2">
    <location>
        <begin position="262"/>
        <end position="302"/>
    </location>
</feature>
<feature type="region of interest" description="Disordered" evidence="2">
    <location>
        <begin position="4159"/>
        <end position="4199"/>
    </location>
</feature>
<reference evidence="3 4" key="1">
    <citation type="submission" date="2019-01" db="EMBL/GenBank/DDBJ databases">
        <authorList>
            <person name="Sayadi A."/>
        </authorList>
    </citation>
    <scope>NUCLEOTIDE SEQUENCE [LARGE SCALE GENOMIC DNA]</scope>
</reference>
<feature type="compositionally biased region" description="Basic and acidic residues" evidence="2">
    <location>
        <begin position="3783"/>
        <end position="3798"/>
    </location>
</feature>
<feature type="region of interest" description="Disordered" evidence="2">
    <location>
        <begin position="3772"/>
        <end position="3798"/>
    </location>
</feature>
<feature type="region of interest" description="Disordered" evidence="2">
    <location>
        <begin position="1"/>
        <end position="2175"/>
    </location>
</feature>
<feature type="region of interest" description="Disordered" evidence="2">
    <location>
        <begin position="3713"/>
        <end position="3754"/>
    </location>
</feature>
<feature type="compositionally biased region" description="Basic and acidic residues" evidence="2">
    <location>
        <begin position="4176"/>
        <end position="4193"/>
    </location>
</feature>
<feature type="compositionally biased region" description="Basic and acidic residues" evidence="2">
    <location>
        <begin position="6407"/>
        <end position="6419"/>
    </location>
</feature>
<feature type="compositionally biased region" description="Basic and acidic residues" evidence="2">
    <location>
        <begin position="1992"/>
        <end position="2010"/>
    </location>
</feature>
<feature type="region of interest" description="Disordered" evidence="2">
    <location>
        <begin position="5607"/>
        <end position="5647"/>
    </location>
</feature>
<feature type="compositionally biased region" description="Basic and acidic residues" evidence="2">
    <location>
        <begin position="7297"/>
        <end position="7310"/>
    </location>
</feature>
<accession>A0A653DI87</accession>
<feature type="compositionally biased region" description="Basic and acidic residues" evidence="2">
    <location>
        <begin position="717"/>
        <end position="760"/>
    </location>
</feature>
<feature type="region of interest" description="Disordered" evidence="2">
    <location>
        <begin position="7284"/>
        <end position="7316"/>
    </location>
</feature>
<keyword evidence="4" id="KW-1185">Reference proteome</keyword>
<feature type="compositionally biased region" description="Basic and acidic residues" evidence="2">
    <location>
        <begin position="4020"/>
        <end position="4029"/>
    </location>
</feature>
<feature type="compositionally biased region" description="Basic and acidic residues" evidence="2">
    <location>
        <begin position="1027"/>
        <end position="1056"/>
    </location>
</feature>
<feature type="compositionally biased region" description="Basic and acidic residues" evidence="2">
    <location>
        <begin position="7086"/>
        <end position="7097"/>
    </location>
</feature>
<feature type="compositionally biased region" description="Basic and acidic residues" evidence="2">
    <location>
        <begin position="7"/>
        <end position="47"/>
    </location>
</feature>
<organism evidence="3 4">
    <name type="scientific">Callosobruchus maculatus</name>
    <name type="common">Southern cowpea weevil</name>
    <name type="synonym">Pulse bruchid</name>
    <dbReference type="NCBI Taxonomy" id="64391"/>
    <lineage>
        <taxon>Eukaryota</taxon>
        <taxon>Metazoa</taxon>
        <taxon>Ecdysozoa</taxon>
        <taxon>Arthropoda</taxon>
        <taxon>Hexapoda</taxon>
        <taxon>Insecta</taxon>
        <taxon>Pterygota</taxon>
        <taxon>Neoptera</taxon>
        <taxon>Endopterygota</taxon>
        <taxon>Coleoptera</taxon>
        <taxon>Polyphaga</taxon>
        <taxon>Cucujiformia</taxon>
        <taxon>Chrysomeloidea</taxon>
        <taxon>Chrysomelidae</taxon>
        <taxon>Bruchinae</taxon>
        <taxon>Bruchini</taxon>
        <taxon>Callosobruchus</taxon>
    </lineage>
</organism>
<feature type="region of interest" description="Disordered" evidence="2">
    <location>
        <begin position="5940"/>
        <end position="5963"/>
    </location>
</feature>
<feature type="compositionally biased region" description="Basic and acidic residues" evidence="2">
    <location>
        <begin position="1814"/>
        <end position="1824"/>
    </location>
</feature>
<feature type="compositionally biased region" description="Basic and acidic residues" evidence="2">
    <location>
        <begin position="1176"/>
        <end position="1220"/>
    </location>
</feature>
<feature type="compositionally biased region" description="Basic and acidic residues" evidence="2">
    <location>
        <begin position="56"/>
        <end position="98"/>
    </location>
</feature>
<feature type="compositionally biased region" description="Basic and acidic residues" evidence="2">
    <location>
        <begin position="5440"/>
        <end position="5454"/>
    </location>
</feature>
<feature type="region of interest" description="Disordered" evidence="2">
    <location>
        <begin position="4381"/>
        <end position="4407"/>
    </location>
</feature>
<dbReference type="EMBL" id="CAACVG010012143">
    <property type="protein sequence ID" value="VEN59714.1"/>
    <property type="molecule type" value="Genomic_DNA"/>
</dbReference>
<feature type="compositionally biased region" description="Basic and acidic residues" evidence="2">
    <location>
        <begin position="3826"/>
        <end position="3842"/>
    </location>
</feature>
<evidence type="ECO:0000313" key="4">
    <source>
        <dbReference type="Proteomes" id="UP000410492"/>
    </source>
</evidence>
<feature type="region of interest" description="Disordered" evidence="2">
    <location>
        <begin position="5701"/>
        <end position="5766"/>
    </location>
</feature>
<name>A0A653DI87_CALMS</name>
<protein>
    <submittedName>
        <fullName evidence="3">Uncharacterized protein</fullName>
    </submittedName>
</protein>
<feature type="region of interest" description="Disordered" evidence="2">
    <location>
        <begin position="2205"/>
        <end position="2348"/>
    </location>
</feature>
<feature type="compositionally biased region" description="Basic and acidic residues" evidence="2">
    <location>
        <begin position="309"/>
        <end position="353"/>
    </location>
</feature>
<feature type="compositionally biased region" description="Basic residues" evidence="2">
    <location>
        <begin position="6396"/>
        <end position="6406"/>
    </location>
</feature>
<feature type="compositionally biased region" description="Basic and acidic residues" evidence="2">
    <location>
        <begin position="2286"/>
        <end position="2298"/>
    </location>
</feature>
<feature type="compositionally biased region" description="Basic and acidic residues" evidence="2">
    <location>
        <begin position="1366"/>
        <end position="1379"/>
    </location>
</feature>
<feature type="compositionally biased region" description="Basic and acidic residues" evidence="2">
    <location>
        <begin position="542"/>
        <end position="557"/>
    </location>
</feature>
<feature type="compositionally biased region" description="Basic and acidic residues" evidence="2">
    <location>
        <begin position="670"/>
        <end position="699"/>
    </location>
</feature>
<feature type="compositionally biased region" description="Basic and acidic residues" evidence="2">
    <location>
        <begin position="2106"/>
        <end position="2120"/>
    </location>
</feature>
<feature type="region of interest" description="Disordered" evidence="2">
    <location>
        <begin position="7522"/>
        <end position="7568"/>
    </location>
</feature>
<feature type="region of interest" description="Disordered" evidence="2">
    <location>
        <begin position="6811"/>
        <end position="6837"/>
    </location>
</feature>
<feature type="compositionally biased region" description="Basic and acidic residues" evidence="2">
    <location>
        <begin position="3859"/>
        <end position="3872"/>
    </location>
</feature>
<proteinExistence type="predicted"/>
<feature type="compositionally biased region" description="Basic and acidic residues" evidence="2">
    <location>
        <begin position="3413"/>
        <end position="3423"/>
    </location>
</feature>
<feature type="region of interest" description="Disordered" evidence="2">
    <location>
        <begin position="3512"/>
        <end position="3531"/>
    </location>
</feature>
<sequence>MITVPHAGKDKSPEPPAETEAKSEVSAETVAVKEKTPEPVAAKDKSSEPPTQETVSHARKDKSLEPLAEADAKLEVSAEPAAVKEESPEPVVAKDKSPEPPTQETVPHAGKDKSPEPLAETGAKSEVSAETVAVKEKTPEPVAAEDKSPEPPTQETVPHAGRDKSPEPLAETGAKSEVSAESVAVKEKTHEPVAAEDKSPEPPTQETVPHAGKDKSPEPLAETGAKSEVSAETVAVKEKTPEPVAAEDKSPEPLTQETVPHAGRDKSPEPPAETDAKLKASAEAVAVKEKSPEPVPAHDKSPEPPAEETVPHAGKDKSLESPAETEAKSEVSAETVAVKEKTPEPVAAEDKSPEPPTQETVPHAGRDESPEPPAETDAKLKASAEPAAVKEKSPEPVPAHDKSPEPPAQETVPHAGKDKSPQPPAETGVKLNASAEPVAVKGKSPEPVPAHGKSPEPPAEETVPHAGKGKSLESPAETEAKSEVSAEPVAVKKKTPEPVAAKDKSPEPPTQETVPHAGRDKSLEPPAETEAKSEVSAGTVAVKEKTPEPVAAKDKSPEPPAQETVPHAGKDKSLESPAETEAKSEVSAETVAVKDRSPEPVPVHDKSPEPPAQETVPHAGMDKSLEPPGETDAKLEVSAEPAAVREESHEPFVAKDKSPVPPAKVTVPHAGKDKSPEAPAEPEAKLEVSTEPHAVKEESPELVAAGDRSPVTSAKESAPHAGKDKSPEPPGETDAKLEASAEPAVVKEESHEPFVAKDKSPVPPAKVTVPHAGKDKSPEPPAETDAILKASAQPDAVKEKSPEPVPAQDKSPEPHAQETMPHAGKDKSLEPSAKAEAKSEVSLEPVAVKDRSPVPVPAHDKSPEPPSQETVPYAGKDKSLELPAEADAKLEVSAEHDAIKEKTPEPVAAKDKSPEPPAQETVSHPGKDESLESPAEIEAKSEVSAEPVAVKEKTPEPVAAKDKSPEPPTMVTVPQAGKDKSPEPPAETDAKLKASAEPDAIKEKSPEPVPVHDKSPEPPAQETMPHAGKDKSLESPAEADSKLEVSVEPAAVKEESPAPVTAKGMSPEPPARVPVLHARKDKSLEPPAEPEAKLEVSAEHDAIKDKTSEPVAVKDKSPEPPAKEIVPYAGKDKDPKPLAEPEGELEVTAEPHAVKEESPELVAEGDRSPVTPAKESALHADRDKSPEPPSETEAKSEVSAEPDAVKEKSPEPAAEQDKPQEPPAQETVPQAGKDKSLEPPAEAEAKSEVPVEPVVVKDRSPEPVAKETVPHAGKYKSPEPPSEAGTKSEVCGESVAIKEKSLKPAAAKDKVPKPAPREIAPHAKRDKSPELPAATDAKSEVSAEHVAVKERTPELVAAKDMSAEPAAKETTPHTGKDKNLAPPAETAAKSEMSAEPVVVKQKIPESLAAKDKSPEPPAKEATPHAQSDKSPQPLAEADAKSEVSAEPDAVEKTSPAPVVEKDKPPEPPVKVTAPHTGKDKSPEPPSETETKSEVCGEPAAVKETETVAAPEPPAQQTVPHVGKDKGREPPTETRAKSDVSPEPVAVRERTPAPAAAKDKSPEVFAKETAPHAERDKSPEPPAETDPNSEGAAETHAVEETSPEPVAAKDMSPEPPAKETVPHARKDKSPESPSETDKKSEVSVEPVAIVDRPPDPVPAHDKSPELPAQETVPHAGKDKSLDPPAEREAKSEVAAEPVAVKERTPEPVAAKDKSPEPPAKEAAPHAERDKSAEPPAETDAKLEVSAEPLVVKESSPAPVVGKDTSPELPAKETEPHAQRDKSPEPPAETEAELAISAEPVAAREKSPETVAVKHKSPEPPAKETVPHAGKQKGPELPVETDAKPEVPAEPVVVKGGTPAPVFEKDRSPVLPAKKAMQHVGKGESTGLLAETEAKSDESAEPVAVKEMSPEPVAEKYKSPGPPAKVTVPHAERDKSPEPPAETDAKSEMSAEPVAVKEGSPKPVVTKGESLEAPSKETVPHTERGKSPEPPAEIDAKSEVSAEPHAVKEKSPEPVAAKGESLEAPSKETVPHAERGRSPEPPAETDAKSEVSAEPVAVKEGSPKPVVAKGELLEAPSKETTSHAERGESPEPLAKTMGKSEVSAELILAKEELLQPDAKEDTFPESPFVGQDKSVDEQREDDKTSKPMSRIQKTPEEAKSLEKLPELVKITPTSSESVADKLKHLPTTNDVKSLALRSVTFAEAVLDPDANRMSIESEKSPDLVPASESSSTEELDGVSISRRFKMERTTSGDACTCLPHDSDLSDEEDSLKSTIPEKCSPEDVSSESSKKEEPGVDRALKAGITMVSSKEVKSAVDDEEDLMESVSVKKSETEEAPYLSLPDKRTEAGTETLTSLEKALIFDDPQISHASIHQQSELGSMSYIEKTTEARPRKGAEEWETTKQEIKSPAVDGIAAQKGKTTTTTQQVPIVDKPLSPTLNGLSTRISKPNAIFDQTTALIESESRGEPYNPRTEAHYLVEETKLTSPDASKDDKKKKKGILGTIKNIVGKSFDSDSDSEKSPKKEKRDKKQRTKPTGKDAPPEAPVRPPRKPKSPTPTLERKYENIPYVEATPSAANDERETYVTSITIPVADLDESRTYVNTEVLDTTVPVASRKKETVIVQETFTKTIQPLRIEEKEFTIIIDPSQKDKQEVGYEEVASPPVRPPRHKAHVYEDISQPLTDVKKSTTDLIESEASDRADREDKSGFEDKHSDSQKGKRKYGKLFGLFGKSKDVEESDDDSSRAEVIEKHDKETSKEDTSVVLKSEEQKSPKMKSKSKEKDDKTFLSIFKKKQERPAFSDAVIKDMIDSTAFLKEEVEKYHDVKRHSPEPKAQLVVSESFTDALSTNSETIIPISKDHDATTTIEEIEIQPVIQEVTTVKVTEKIEHPAESEISPRHTKREGKGGFLGLFKKKGSEEPDSKDATRREEFLKTQTETDSFLKGEISNYHDVRPVVEKPTADKEKSIVMKEVTIMREDKVSISKDHDVTATTKEIEIQPVIQEVTTIEVTEKIEHPTESEISPRHTKRDGKGGFLGLFKKKGSEEPDSKDLIRREEFWNTQTETDSFLKGETSNYHDVRPVVEKSTADKEKSIVMKEVTIMREDKVPISKDHDVTTTTKEIEIQPVIQEVTTVEVTEKIKHPTESEISPRHTKREGKGGFLGLFKKKGSEEPDSKDVIQREEFLKTQTETDSFLKGEVSNYHDVRPVVEKPTAESIAMKEVTIMREDKVPISKDNGVTTTTKEIEIQPVIQEVTTVEVTEKIEHPAESEISPRHTKRDGKGGFLGLFKKKGSEEPDSKDLIRREEFLKTQTETDSFLKGETSNYHDVRPVVEKSTADKEKSIVMKEVTIMRGDKVPISKDHDVTTTTKEIEIQPVIQEVTTVEVTEKIEHPAESESSPRHTKRDGKGGFLGLFKKKGSEEPDSRDVIRQEEFVKTQTETDSFLKGETSNYHDVRPVVEKSTADKEKSIVVKEVTIMREDKVPISKDHDVTTTTKEIEIQPVIQEVTTVEVTEKIEHPAGSEISPRHTKRDGKGGFLGLFKKKGSEEPDSKDLIRREEFLKTQSETDSFLKGETSNYHDVRPVVEISIADEGKAVLVKEVIIMKDDKVAAERTKDEKPGLLGLFRKEGPKIETDTRSDELVRTQIETNSFLESEVSNYHDVRPLIDQTESNIAEIGQSATTKDKTISKEEKPIQQATKKDIKGGFLGIFKKKAPEIEDTQEILTTSEPGRSKEDADSFLKTEVSSYHDVKPERKEKVVPSEEPVIIKEIIVVRQEDTASGITSKSGSKSEKQDKQLEQCDTLKTKEDTDKFVKNEIEIYHDVKPVIPKEIMTEKPHSKELKEEKMSPKKTKKEGKKGLLGLFAKKDSDRASPEKLDDKEITKVTDDTDSFLQKEVELYHDERQTASELHKETVNNLKDENKLPLVYKETIIIKEECRQDQMRAEDTEAAIKAKTATDSFLRDEVNGYNDVRPMATERSLPLEEDVPKGASLVEETVKQAKEQTSPKKARKETDKAGGFLGIFKKSKDDQKSEEPQQDDSNFVKLKLDTFEFLKSEVDKHHDVRPIIKDAITESRDHTIQEETGIQEERLSPKKVGKEEEKSGILKLFKKKGSEEKELKRRSLEREKKHDVGYIVDKKIMEDTSSFLKGEVSRYHDVRPVVKEKLTSSEQASAEPELSMEEVTKVEQSPEKGKRDEQRTGILRLFKKKGSEEKELKRRSAEKELQQKLEHEDNIKIRENTNSFLVHEIEKHDDVKPVISQTAVNIEAHKKTPELAKEKDSPKKSIKHEEKGGILRIFKKKGSEETELKREDKAEHEENLKVRQDTKEFLDKEVDKFHDVRPAPTHVVTTETSTTKMEAHIETGSKDEEKSGILGFFKKKGSEEKELKRRSLEDKSAEETVMKEEKISPKKSRNAEKAIFSGIFKKKESSMDSDLKDDSEEAIKVIQDTSSFLTQEVDKYEDVRPIVKEAAVGSEIYKITEEPIIMKETIVIKEETSSGAKTKTKISKLESEVSEGLTKVKQETDKVVKSEEQILWEEKVSKEEKGGFLSIFKRKEHDVKLEDESGEAEIKIRKETDTFLQDEINRYHDVKPLIMTPRTVEHVQDSVDAEKSEERIERKEKDGGGFLGLFKKKDPEELKEQNRLEKERQIKTRNDTDMFLSEEIDKYHDVRPIVDEKAIAEVNEKGEAEPVVVNKTIVEQAVIKQPKEDVASPKPSKKVGKGILGLLGWKSHDEGDEKDITLHSEQFAKIKRETDMFINDEITWYHDVRPVITQKTIEKPMQSPVVYKETMVLKQEGTSVSPKPRKKEGKGILRLFEKKGSEDRESVCKKDSLEEPIKVKEDTDSFIKQEIDKYHDVRPKITQEVPKESEGISIVTKETVVLREAKQDSPSPKSKKRHSKGLLGLFEKKGSEDKDTKNNEELEQLVKIRKETDTFLKDEVDKYHDVPPKVKEQNDETSIAIATLNKEATVEGKASPQQKKKEGKGVFGIFAKKDVKATHSIDPADSEQPLKIKDDTDTFLKDEINRYHDVKPAAEGNFTEEHVDRDTSAIAEKVTLSPKSKKRDGKGILGWFSKKGSEERDIVNTTEAQQLLKLRQDTEEFLKDEIDKFHDVRPTITENLVIKMTEEPKEKPTIIKETIVIKEDDVSLLPRDQKTSAVGSDDIMKVKKDTDKFLKDEIDRFYDVRSEEKTDDFQREETDKNRDVKPLVEDKVQTASEQSVILSKASVTEESQVAVKKEDTGGLLGIFKRKHADHGELKEQEKHDQTKAETGSFLEKEIDVYHDAKPVIKQDITDHNIVTEGSISRILEEPVIMRETIVIRDETQTAKKDKEKDGKGKFLHIFKKKSHSGDHVDQLEHEQEVKIRIETDEFLKTEVDKFHDARPIVKEEARETLETKPESFEATTKKEEGKGGILAFFTKKTSEEPLKEEIGRHHDVKPILAQDMSQADHAERSSSEKQKLAESGLAGMPKKKTSDDTVDKKINEELVKTKSQTDSFLKGEVDKYHDAKSPIKIIEEKITVELEQPMVLEKTIIITEQETPGTQQLAPQQEASAEGHLPEIKVQTDKFLREEVERYDDVKEAKTVHVATVPKKDDEDSDKGGFFGFFKKKGSEDRELNEKSSVTPIKETVSMQQEETSPRKGKRDEAKGIFGIFKKKGSEEREAKVQEKNLEKDQFEEAKVESDKFIQGEVEMYHDVRPTLKEKMVNEEDSVIKDMPMVKDTDTITKPKVEKSDGVTEMHSKEATKDESETVKECKKESPKPTSKEHGKGGLFGIFKKKDHKASISKDELEDNAKIRNETDVFLQDEINKYHDVHQVTGEGTADDLKCERQTEKGVLSGLIKKGGGTDKEMEDKKRVVFKEDLEETQADQPKRMIEHLESQEATTGEKLDDKRKEREVGDEDFMILTPGQVDSLKEIEIHRITEETIRVKEGTAIIKTESIAISSPEKEAVKEDVQENMSKTEGVQPHLPDRVVRQMIDTSDFIREEVARYEDVRPITRSTDVEAKIEEPSTKGPKLFGLFSKKKSQDESVEKDKTKSKKKKEEQEATHAASESKDFSQKEVDRFHGKEGKESGSGFFGLFSKKTKPQEKSAKYDSDGSQVISTQTLQTMKDSSDFLQNEVALYHDVRYVPDKVLTDIEIFEPIVMSPIDVSEKTLQNINECNKFIHEEVDGIPESVLKGIRDSKEDEHTLESPTRTVTYTTKVESIPHGERTTRVSEEVITGTIHLGPDVLSDLTKLEDEINKKLEQIRKETSTEENGADTTAKHSDSMQTTKSEKVDRISQERPSPHKEPEEQMFTKSGSPFKLFGRKMSEEEVKRLQEEEHSIPGTYRVKDEDQVEYNSIKISKESLKKMQDTQDFLSTELDNYESGKPEVITDLDDEIEKSKSSGIFSIFGKKESSPKPTKKKVKKQKSGKRDESQAEDSKRTGKPVSGILGKIGEKITGKTEAHKIEEITIGTSRESSLEKEASRKDTPEVIKSLENIQSTVQSAYDETSSFAGELIKKFEDKLDESHSEIKKQSESLKKSIDEDNEQKIRSESKSPAKEVGEIEKEIDGTAKYLEKKATDKGEHVGKAIQKDAIVVEAAVASSVQNVEDVAEAARDNLQSTLQTSHIDTQKTENEVEKELIKIEPEKAKQKALSLEAQDEIEDRRKESKGFLGKLAKKIDSAMSSTSKAMESGVEATRLQMEKEQEELYKAQNDVKELIECTEKSAKDRVEVIEKRLDGVAQSTRKTVSEAKTDVGGGFKKMEDKVEDRIDHQAEKANKVAVELKDGSEKSVQEAGRKQKELESDVVKAVDETKKKSRGFLGKLGKKIESAVSSTTKHADDSLTSTEAKVSDGVSEVTKDVTKSASQIEKDVQDKFEEARTVVKDTANTEAEKMQQIEADTMRAAKEAGEKLKESEAATGEDVDKAKKKGKSLLDRLSKKIESAVSGTEKVVDEIALSADTEIQDIKKASNNALEKSSKDIGTLKETSQDRITSEKDSVARSLKSAEEGVEGIAKDITDFATETKKEIEDRSRESGKAIRGQVTAAEREIQKSMTEVGEAVEQIKKETQSNINEAVSETKSVVINESEATKRKGKGFLGKLSKKLSGKKDTSMEKADEAEPSSDIRLSKAESVEKTGITGKADQIPDIKADEESENKLMSHSNVQHIFSEPAMSDIKQRTIDFIESESLKVDDPKMTRTLSDYGCQLKEQPRIPGARKISEVNMDLSNLPSDAADFSPLSDKAHSYVTSPSSSRRTHSVHVSKTERPEIVELSDSAMQESTKDEFYIITEPREVITTVTTEIKSKKPLFHIESEEDDSLSKSEDDQRDKPRSNVLDTLAEQSLETLISDMTRGMEESIEKVQHVIKKEEKKLMKHKVEAEADVDAIEKKLRDLDTALDSLEQIQTKTETITIVDTKTEKKLKRVERKFERMASEVLEKEKTDAKQKQMTSPEVEERQETEYRELVSQLSTDEITDFQKEYSHLWDEHTFSKSSDWESKTPDSQADVQELPKGEIVYMAPVKLNKDTLVNKAGIEVDVIPIMRSPCVSPKPRKKKKSPNNEKRAKSEMGFYSDRPTRNDDHGSLPDLKSTTTKGSLYNTILQMKPQRFLSTESLISGDTITTKSLGSEHSLPKGVVMNAVVSWLQKSSPFSSTDNIDHHSSVADTVDTSIFDEDDLLEHSEISKSEHRIPDIFILSEDEKINESLEDLGGEVAASSSASVSATIGARRRPLRYEISVEDQTEVDPREHDWRFNLPKHEKLLTNTNCPMK</sequence>
<feature type="region of interest" description="Disordered" evidence="2">
    <location>
        <begin position="4262"/>
        <end position="4286"/>
    </location>
</feature>
<feature type="compositionally biased region" description="Basic and acidic residues" evidence="2">
    <location>
        <begin position="133"/>
        <end position="149"/>
    </location>
</feature>
<feature type="compositionally biased region" description="Basic and acidic residues" evidence="2">
    <location>
        <begin position="235"/>
        <end position="251"/>
    </location>
</feature>
<feature type="compositionally biased region" description="Basic and acidic residues" evidence="2">
    <location>
        <begin position="3725"/>
        <end position="3754"/>
    </location>
</feature>
<feature type="compositionally biased region" description="Basic and acidic residues" evidence="2">
    <location>
        <begin position="2912"/>
        <end position="2925"/>
    </location>
</feature>
<feature type="region of interest" description="Disordered" evidence="2">
    <location>
        <begin position="3825"/>
        <end position="3872"/>
    </location>
</feature>
<keyword evidence="1" id="KW-0175">Coiled coil</keyword>
<feature type="region of interest" description="Disordered" evidence="2">
    <location>
        <begin position="3991"/>
        <end position="4035"/>
    </location>
</feature>
<feature type="compositionally biased region" description="Basic and acidic residues" evidence="2">
    <location>
        <begin position="184"/>
        <end position="200"/>
    </location>
</feature>
<feature type="region of interest" description="Disordered" evidence="2">
    <location>
        <begin position="6882"/>
        <end position="6908"/>
    </location>
</feature>
<feature type="compositionally biased region" description="Basic and acidic residues" evidence="2">
    <location>
        <begin position="6431"/>
        <end position="6446"/>
    </location>
</feature>
<feature type="region of interest" description="Disordered" evidence="2">
    <location>
        <begin position="6382"/>
        <end position="6470"/>
    </location>
</feature>
<feature type="compositionally biased region" description="Basic and acidic residues" evidence="2">
    <location>
        <begin position="3384"/>
        <end position="3395"/>
    </location>
</feature>
<feature type="compositionally biased region" description="Basic and acidic residues" evidence="2">
    <location>
        <begin position="1232"/>
        <end position="1269"/>
    </location>
</feature>
<feature type="compositionally biased region" description="Basic residues" evidence="2">
    <location>
        <begin position="2521"/>
        <end position="2533"/>
    </location>
</feature>
<feature type="compositionally biased region" description="Basic and acidic residues" evidence="2">
    <location>
        <begin position="1674"/>
        <end position="1743"/>
    </location>
</feature>
<feature type="compositionally biased region" description="Basic and acidic residues" evidence="2">
    <location>
        <begin position="5988"/>
        <end position="6004"/>
    </location>
</feature>
<feature type="compositionally biased region" description="Basic and acidic residues" evidence="2">
    <location>
        <begin position="3991"/>
        <end position="4010"/>
    </location>
</feature>
<feature type="compositionally biased region" description="Basic and acidic residues" evidence="2">
    <location>
        <begin position="3260"/>
        <end position="3269"/>
    </location>
</feature>
<feature type="region of interest" description="Disordered" evidence="2">
    <location>
        <begin position="7414"/>
        <end position="7438"/>
    </location>
</feature>
<feature type="compositionally biased region" description="Basic and acidic residues" evidence="2">
    <location>
        <begin position="2023"/>
        <end position="2036"/>
    </location>
</feature>
<feature type="region of interest" description="Disordered" evidence="2">
    <location>
        <begin position="4327"/>
        <end position="4361"/>
    </location>
</feature>
<feature type="compositionally biased region" description="Basic and acidic residues" evidence="2">
    <location>
        <begin position="2074"/>
        <end position="2087"/>
    </location>
</feature>
<feature type="compositionally biased region" description="Basic and acidic residues" evidence="2">
    <location>
        <begin position="6018"/>
        <end position="6064"/>
    </location>
</feature>
<feature type="compositionally biased region" description="Basic and acidic residues" evidence="2">
    <location>
        <begin position="517"/>
        <end position="533"/>
    </location>
</feature>
<feature type="region of interest" description="Disordered" evidence="2">
    <location>
        <begin position="5854"/>
        <end position="5895"/>
    </location>
</feature>
<feature type="compositionally biased region" description="Polar residues" evidence="2">
    <location>
        <begin position="3773"/>
        <end position="3782"/>
    </location>
</feature>
<feature type="compositionally biased region" description="Basic and acidic residues" evidence="2">
    <location>
        <begin position="5630"/>
        <end position="5641"/>
    </location>
</feature>
<gene>
    <name evidence="3" type="ORF">CALMAC_LOCUS17638</name>
</gene>
<evidence type="ECO:0000256" key="2">
    <source>
        <dbReference type="SAM" id="MobiDB-lite"/>
    </source>
</evidence>
<feature type="region of interest" description="Disordered" evidence="2">
    <location>
        <begin position="2731"/>
        <end position="2781"/>
    </location>
</feature>
<feature type="region of interest" description="Disordered" evidence="2">
    <location>
        <begin position="3260"/>
        <end position="3294"/>
    </location>
</feature>
<feature type="compositionally biased region" description="Basic and acidic residues" evidence="2">
    <location>
        <begin position="1130"/>
        <end position="1139"/>
    </location>
</feature>
<feature type="compositionally biased region" description="Basic and acidic residues" evidence="2">
    <location>
        <begin position="1972"/>
        <end position="1985"/>
    </location>
</feature>
<feature type="compositionally biased region" description="Basic and acidic residues" evidence="2">
    <location>
        <begin position="7552"/>
        <end position="7561"/>
    </location>
</feature>
<feature type="compositionally biased region" description="Basic and acidic residues" evidence="2">
    <location>
        <begin position="3010"/>
        <end position="3020"/>
    </location>
</feature>
<feature type="compositionally biased region" description="Basic and acidic residues" evidence="2">
    <location>
        <begin position="620"/>
        <end position="658"/>
    </location>
</feature>
<feature type="compositionally biased region" description="Basic and acidic residues" evidence="2">
    <location>
        <begin position="1337"/>
        <end position="1353"/>
    </location>
</feature>
<feature type="region of interest" description="Disordered" evidence="2">
    <location>
        <begin position="6241"/>
        <end position="6297"/>
    </location>
</feature>
<feature type="compositionally biased region" description="Basic and acidic residues" evidence="2">
    <location>
        <begin position="2151"/>
        <end position="2164"/>
    </location>
</feature>
<feature type="compositionally biased region" description="Polar residues" evidence="2">
    <location>
        <begin position="2435"/>
        <end position="2457"/>
    </location>
</feature>
<feature type="compositionally biased region" description="Basic and acidic residues" evidence="2">
    <location>
        <begin position="4900"/>
        <end position="4913"/>
    </location>
</feature>
<feature type="compositionally biased region" description="Basic and acidic residues" evidence="2">
    <location>
        <begin position="2471"/>
        <end position="2491"/>
    </location>
</feature>
<feature type="compositionally biased region" description="Basic and acidic residues" evidence="2">
    <location>
        <begin position="1296"/>
        <end position="1329"/>
    </location>
</feature>
<evidence type="ECO:0000313" key="3">
    <source>
        <dbReference type="EMBL" id="VEN59714.1"/>
    </source>
</evidence>
<feature type="compositionally biased region" description="Basic and acidic residues" evidence="2">
    <location>
        <begin position="977"/>
        <end position="1016"/>
    </location>
</feature>
<feature type="compositionally biased region" description="Basic and acidic residues" evidence="2">
    <location>
        <begin position="1928"/>
        <end position="1947"/>
    </location>
</feature>
<feature type="compositionally biased region" description="Basic and acidic residues" evidence="2">
    <location>
        <begin position="1521"/>
        <end position="1578"/>
    </location>
</feature>
<feature type="compositionally biased region" description="Basic and acidic residues" evidence="2">
    <location>
        <begin position="4351"/>
        <end position="4361"/>
    </location>
</feature>
<feature type="region of interest" description="Disordered" evidence="2">
    <location>
        <begin position="7081"/>
        <end position="7127"/>
    </location>
</feature>
<feature type="compositionally biased region" description="Polar residues" evidence="2">
    <location>
        <begin position="5613"/>
        <end position="5629"/>
    </location>
</feature>
<feature type="compositionally biased region" description="Basic and acidic residues" evidence="2">
    <location>
        <begin position="5863"/>
        <end position="5890"/>
    </location>
</feature>
<feature type="compositionally biased region" description="Basic and acidic residues" evidence="2">
    <location>
        <begin position="1651"/>
        <end position="1663"/>
    </location>
</feature>
<feature type="compositionally biased region" description="Basic and acidic residues" evidence="2">
    <location>
        <begin position="6455"/>
        <end position="6468"/>
    </location>
</feature>